<reference evidence="2 3" key="1">
    <citation type="submission" date="2024-01" db="EMBL/GenBank/DDBJ databases">
        <title>New evidence supports the origin of RcGTA from prophage.</title>
        <authorList>
            <person name="Xu Y."/>
            <person name="Liu B."/>
            <person name="Chen F."/>
        </authorList>
    </citation>
    <scope>NUCLEOTIDE SEQUENCE [LARGE SCALE GENOMIC DNA]</scope>
    <source>
        <strain evidence="2 3">CBW1107-2</strain>
    </source>
</reference>
<dbReference type="EMBL" id="JAZHFV010000002">
    <property type="protein sequence ID" value="MEX4007030.1"/>
    <property type="molecule type" value="Genomic_DNA"/>
</dbReference>
<comment type="caution">
    <text evidence="2">The sequence shown here is derived from an EMBL/GenBank/DDBJ whole genome shotgun (WGS) entry which is preliminary data.</text>
</comment>
<evidence type="ECO:0000313" key="3">
    <source>
        <dbReference type="Proteomes" id="UP001559025"/>
    </source>
</evidence>
<accession>A0ABV3WQV5</accession>
<feature type="transmembrane region" description="Helical" evidence="1">
    <location>
        <begin position="98"/>
        <end position="115"/>
    </location>
</feature>
<protein>
    <submittedName>
        <fullName evidence="2">Uncharacterized protein</fullName>
    </submittedName>
</protein>
<dbReference type="Proteomes" id="UP001559025">
    <property type="component" value="Unassembled WGS sequence"/>
</dbReference>
<gene>
    <name evidence="2" type="ORF">V1479_06925</name>
</gene>
<evidence type="ECO:0000313" key="2">
    <source>
        <dbReference type="EMBL" id="MEX4007030.1"/>
    </source>
</evidence>
<dbReference type="RefSeq" id="WP_368802264.1">
    <property type="nucleotide sequence ID" value="NZ_JAZHFV010000002.1"/>
</dbReference>
<name>A0ABV3WQV5_9HYPH</name>
<keyword evidence="1" id="KW-1133">Transmembrane helix</keyword>
<evidence type="ECO:0000256" key="1">
    <source>
        <dbReference type="SAM" id="Phobius"/>
    </source>
</evidence>
<keyword evidence="3" id="KW-1185">Reference proteome</keyword>
<keyword evidence="1" id="KW-0812">Transmembrane</keyword>
<proteinExistence type="predicted"/>
<keyword evidence="1" id="KW-0472">Membrane</keyword>
<sequence length="226" mass="24556">MALADQLCSAAGNTSQAAFDTAVKNLRNWRQGVHIPRRRNFVLLAKVLNVNERPDLLEHWNRLYVEAKSGGENDDDNASNEAPVPDARWWKRRFRANGIALAASAVTLLAAWWLWPHGFAPTTDPAATFEGVQAEYVRNVSVQVGDAVIIHGARGNECGPAPSWDSARELLPTLVTGTLADGGVGTRLSRQCGGRVPARAILFTAAKVGAEQISLYGDEIHIRVEP</sequence>
<organism evidence="2 3">
    <name type="scientific">Neoaquamicrobium sediminum</name>
    <dbReference type="NCBI Taxonomy" id="1849104"/>
    <lineage>
        <taxon>Bacteria</taxon>
        <taxon>Pseudomonadati</taxon>
        <taxon>Pseudomonadota</taxon>
        <taxon>Alphaproteobacteria</taxon>
        <taxon>Hyphomicrobiales</taxon>
        <taxon>Phyllobacteriaceae</taxon>
        <taxon>Neoaquamicrobium</taxon>
    </lineage>
</organism>